<keyword evidence="3" id="KW-0804">Transcription</keyword>
<keyword evidence="2 5" id="KW-0238">DNA-binding</keyword>
<dbReference type="InterPro" id="IPR028082">
    <property type="entry name" value="Peripla_BP_I"/>
</dbReference>
<proteinExistence type="predicted"/>
<keyword evidence="6" id="KW-1185">Reference proteome</keyword>
<dbReference type="RefSeq" id="WP_259539684.1">
    <property type="nucleotide sequence ID" value="NZ_JANLCJ010000004.1"/>
</dbReference>
<dbReference type="PANTHER" id="PTHR30146:SF153">
    <property type="entry name" value="LACTOSE OPERON REPRESSOR"/>
    <property type="match status" value="1"/>
</dbReference>
<accession>A0ABT2H458</accession>
<dbReference type="CDD" id="cd01574">
    <property type="entry name" value="PBP1_LacI"/>
    <property type="match status" value="1"/>
</dbReference>
<dbReference type="Gene3D" id="1.10.260.40">
    <property type="entry name" value="lambda repressor-like DNA-binding domains"/>
    <property type="match status" value="1"/>
</dbReference>
<keyword evidence="1" id="KW-0805">Transcription regulation</keyword>
<gene>
    <name evidence="5" type="ORF">N1032_13310</name>
</gene>
<reference evidence="5" key="1">
    <citation type="submission" date="2022-08" db="EMBL/GenBank/DDBJ databases">
        <authorList>
            <person name="Deng Y."/>
            <person name="Han X.-F."/>
            <person name="Zhang Y.-Q."/>
        </authorList>
    </citation>
    <scope>NUCLEOTIDE SEQUENCE</scope>
    <source>
        <strain evidence="5">CPCC 203386</strain>
    </source>
</reference>
<dbReference type="PROSITE" id="PS50932">
    <property type="entry name" value="HTH_LACI_2"/>
    <property type="match status" value="1"/>
</dbReference>
<sequence>MVDVAKLAGVSQQTVSRVVNNATNVSPDIRERVETAIEQLRYRRNTAAAALASNRTMNLGVVSYALSVHGPSVALFGISEEARLNGYSTRLITIGSLDRASMRAALRELNSDEVDGVIVLAPLYSAVEMLRGIETDVPVITFEQGSPETSMSVSIDEVTGARRVVRHLLDLGHETVWHVEGPPGWMASTARHRGWSAELSAAGRVVPPVVTTADWSAESGYRAGLELADRPGITAVFAANDPFALGVMKAFDERRIAVPADVSVVGFDDVAEARYFQPALTTVVLDFEEVGRVAVERILAMMRGEDAETIPLIEPMLVVRDSTAPPPERG</sequence>
<dbReference type="InterPro" id="IPR000843">
    <property type="entry name" value="HTH_LacI"/>
</dbReference>
<protein>
    <submittedName>
        <fullName evidence="5">LacI family DNA-binding transcriptional regulator</fullName>
    </submittedName>
</protein>
<dbReference type="Pfam" id="PF13377">
    <property type="entry name" value="Peripla_BP_3"/>
    <property type="match status" value="1"/>
</dbReference>
<dbReference type="InterPro" id="IPR046335">
    <property type="entry name" value="LacI/GalR-like_sensor"/>
</dbReference>
<dbReference type="Gene3D" id="3.40.50.2300">
    <property type="match status" value="2"/>
</dbReference>
<evidence type="ECO:0000256" key="2">
    <source>
        <dbReference type="ARBA" id="ARBA00023125"/>
    </source>
</evidence>
<dbReference type="InterPro" id="IPR010982">
    <property type="entry name" value="Lambda_DNA-bd_dom_sf"/>
</dbReference>
<dbReference type="Pfam" id="PF00356">
    <property type="entry name" value="LacI"/>
    <property type="match status" value="1"/>
</dbReference>
<dbReference type="SUPFAM" id="SSF53822">
    <property type="entry name" value="Periplasmic binding protein-like I"/>
    <property type="match status" value="1"/>
</dbReference>
<evidence type="ECO:0000256" key="3">
    <source>
        <dbReference type="ARBA" id="ARBA00023163"/>
    </source>
</evidence>
<organism evidence="5 6">
    <name type="scientific">Herbiconiux daphne</name>
    <dbReference type="NCBI Taxonomy" id="2970914"/>
    <lineage>
        <taxon>Bacteria</taxon>
        <taxon>Bacillati</taxon>
        <taxon>Actinomycetota</taxon>
        <taxon>Actinomycetes</taxon>
        <taxon>Micrococcales</taxon>
        <taxon>Microbacteriaceae</taxon>
        <taxon>Herbiconiux</taxon>
    </lineage>
</organism>
<dbReference type="SMART" id="SM00354">
    <property type="entry name" value="HTH_LACI"/>
    <property type="match status" value="1"/>
</dbReference>
<evidence type="ECO:0000256" key="1">
    <source>
        <dbReference type="ARBA" id="ARBA00023015"/>
    </source>
</evidence>
<dbReference type="EMBL" id="JANLCJ010000004">
    <property type="protein sequence ID" value="MCS5734716.1"/>
    <property type="molecule type" value="Genomic_DNA"/>
</dbReference>
<dbReference type="PANTHER" id="PTHR30146">
    <property type="entry name" value="LACI-RELATED TRANSCRIPTIONAL REPRESSOR"/>
    <property type="match status" value="1"/>
</dbReference>
<evidence type="ECO:0000313" key="5">
    <source>
        <dbReference type="EMBL" id="MCS5734716.1"/>
    </source>
</evidence>
<dbReference type="GO" id="GO:0003677">
    <property type="term" value="F:DNA binding"/>
    <property type="evidence" value="ECO:0007669"/>
    <property type="project" value="UniProtKB-KW"/>
</dbReference>
<evidence type="ECO:0000259" key="4">
    <source>
        <dbReference type="PROSITE" id="PS50932"/>
    </source>
</evidence>
<feature type="domain" description="HTH lacI-type" evidence="4">
    <location>
        <begin position="1"/>
        <end position="53"/>
    </location>
</feature>
<dbReference type="PROSITE" id="PS00356">
    <property type="entry name" value="HTH_LACI_1"/>
    <property type="match status" value="1"/>
</dbReference>
<dbReference type="SUPFAM" id="SSF47413">
    <property type="entry name" value="lambda repressor-like DNA-binding domains"/>
    <property type="match status" value="1"/>
</dbReference>
<comment type="caution">
    <text evidence="5">The sequence shown here is derived from an EMBL/GenBank/DDBJ whole genome shotgun (WGS) entry which is preliminary data.</text>
</comment>
<dbReference type="Proteomes" id="UP001165586">
    <property type="component" value="Unassembled WGS sequence"/>
</dbReference>
<name>A0ABT2H458_9MICO</name>
<evidence type="ECO:0000313" key="6">
    <source>
        <dbReference type="Proteomes" id="UP001165586"/>
    </source>
</evidence>
<dbReference type="CDD" id="cd01392">
    <property type="entry name" value="HTH_LacI"/>
    <property type="match status" value="1"/>
</dbReference>